<dbReference type="GO" id="GO:0004806">
    <property type="term" value="F:triacylglycerol lipase activity"/>
    <property type="evidence" value="ECO:0007669"/>
    <property type="project" value="TreeGrafter"/>
</dbReference>
<sequence length="273" mass="29749">MPFAISGGTQIHYVVEGSGEPILLVPGLGGGTRQLAKIAAELASTNRVVTVDPRGAGQSDKPDMRYDGALLAADMAAVLDHAGIEQAHFVGISFGGMIGQEMALRFPARLRSLLLVSSYAKSDAWTDRMWQVRETLIRKLGLAEHFKLAVMFLFSPRAFRTEAETVQMIEAAVGANPPDPVGYMRQLEFCRDHDASQRLSRVGLPTLVIQGADDILASPIQGRELAKAIPGAQFEEVLDAAHLFMLSRPGQFARMIREFHAELGRRKASQRAV</sequence>
<keyword evidence="3" id="KW-1185">Reference proteome</keyword>
<name>A0A5J6MPF5_9PROT</name>
<dbReference type="SUPFAM" id="SSF53474">
    <property type="entry name" value="alpha/beta-Hydrolases"/>
    <property type="match status" value="1"/>
</dbReference>
<dbReference type="Proteomes" id="UP000326202">
    <property type="component" value="Chromosome"/>
</dbReference>
<dbReference type="InterPro" id="IPR029058">
    <property type="entry name" value="AB_hydrolase_fold"/>
</dbReference>
<dbReference type="Gene3D" id="3.40.50.1820">
    <property type="entry name" value="alpha/beta hydrolase"/>
    <property type="match status" value="1"/>
</dbReference>
<dbReference type="GO" id="GO:0046503">
    <property type="term" value="P:glycerolipid catabolic process"/>
    <property type="evidence" value="ECO:0007669"/>
    <property type="project" value="TreeGrafter"/>
</dbReference>
<dbReference type="PRINTS" id="PR00111">
    <property type="entry name" value="ABHYDROLASE"/>
</dbReference>
<dbReference type="PANTHER" id="PTHR43433">
    <property type="entry name" value="HYDROLASE, ALPHA/BETA FOLD FAMILY PROTEIN"/>
    <property type="match status" value="1"/>
</dbReference>
<reference evidence="2 3" key="1">
    <citation type="submission" date="2019-08" db="EMBL/GenBank/DDBJ databases">
        <title>Hyperibacter terrae gen. nov., sp. nov. and Hyperibacter viscosus sp. nov., two new members in the family Rhodospirillaceae isolated from the rhizosphere of Hypericum perforatum.</title>
        <authorList>
            <person name="Noviana Z."/>
        </authorList>
    </citation>
    <scope>NUCLEOTIDE SEQUENCE [LARGE SCALE GENOMIC DNA]</scope>
    <source>
        <strain evidence="2 3">R5913</strain>
    </source>
</reference>
<dbReference type="PANTHER" id="PTHR43433:SF5">
    <property type="entry name" value="AB HYDROLASE-1 DOMAIN-CONTAINING PROTEIN"/>
    <property type="match status" value="1"/>
</dbReference>
<dbReference type="OrthoDB" id="9796770at2"/>
<proteinExistence type="predicted"/>
<evidence type="ECO:0000313" key="2">
    <source>
        <dbReference type="EMBL" id="QEX19087.1"/>
    </source>
</evidence>
<evidence type="ECO:0000313" key="3">
    <source>
        <dbReference type="Proteomes" id="UP000326202"/>
    </source>
</evidence>
<evidence type="ECO:0000259" key="1">
    <source>
        <dbReference type="Pfam" id="PF00561"/>
    </source>
</evidence>
<feature type="domain" description="AB hydrolase-1" evidence="1">
    <location>
        <begin position="21"/>
        <end position="248"/>
    </location>
</feature>
<protein>
    <submittedName>
        <fullName evidence="2">3-oxoadipate enol-lactonase</fullName>
    </submittedName>
</protein>
<dbReference type="EMBL" id="CP042906">
    <property type="protein sequence ID" value="QEX19087.1"/>
    <property type="molecule type" value="Genomic_DNA"/>
</dbReference>
<dbReference type="InterPro" id="IPR050471">
    <property type="entry name" value="AB_hydrolase"/>
</dbReference>
<dbReference type="InterPro" id="IPR000073">
    <property type="entry name" value="AB_hydrolase_1"/>
</dbReference>
<organism evidence="2 3">
    <name type="scientific">Hypericibacter terrae</name>
    <dbReference type="NCBI Taxonomy" id="2602015"/>
    <lineage>
        <taxon>Bacteria</taxon>
        <taxon>Pseudomonadati</taxon>
        <taxon>Pseudomonadota</taxon>
        <taxon>Alphaproteobacteria</taxon>
        <taxon>Rhodospirillales</taxon>
        <taxon>Dongiaceae</taxon>
        <taxon>Hypericibacter</taxon>
    </lineage>
</organism>
<gene>
    <name evidence="2" type="primary">pcaD</name>
    <name evidence="2" type="ORF">FRZ44_43990</name>
</gene>
<dbReference type="RefSeq" id="WP_151179179.1">
    <property type="nucleotide sequence ID" value="NZ_CP042906.1"/>
</dbReference>
<accession>A0A5J6MPF5</accession>
<dbReference type="Pfam" id="PF00561">
    <property type="entry name" value="Abhydrolase_1"/>
    <property type="match status" value="1"/>
</dbReference>
<dbReference type="KEGG" id="htq:FRZ44_43990"/>
<dbReference type="AlphaFoldDB" id="A0A5J6MPF5"/>